<keyword evidence="2" id="KW-1185">Reference proteome</keyword>
<accession>A0AAV3PG77</accession>
<sequence length="129" mass="15057">MLPWLKLLAPPKRSNDSRMKSNDWRTCESTSKELWVVVEHFKKLSEFEGALFAAVERFKKSPEFLEALGANGAYGVCSFFRKYKEKFSDLCSDYQKFRKVTILLDLRSSPWMPLLEINEIDSLLLCPLR</sequence>
<dbReference type="Proteomes" id="UP001454036">
    <property type="component" value="Unassembled WGS sequence"/>
</dbReference>
<name>A0AAV3PG77_LITER</name>
<organism evidence="1 2">
    <name type="scientific">Lithospermum erythrorhizon</name>
    <name type="common">Purple gromwell</name>
    <name type="synonym">Lithospermum officinale var. erythrorhizon</name>
    <dbReference type="NCBI Taxonomy" id="34254"/>
    <lineage>
        <taxon>Eukaryota</taxon>
        <taxon>Viridiplantae</taxon>
        <taxon>Streptophyta</taxon>
        <taxon>Embryophyta</taxon>
        <taxon>Tracheophyta</taxon>
        <taxon>Spermatophyta</taxon>
        <taxon>Magnoliopsida</taxon>
        <taxon>eudicotyledons</taxon>
        <taxon>Gunneridae</taxon>
        <taxon>Pentapetalae</taxon>
        <taxon>asterids</taxon>
        <taxon>lamiids</taxon>
        <taxon>Boraginales</taxon>
        <taxon>Boraginaceae</taxon>
        <taxon>Boraginoideae</taxon>
        <taxon>Lithospermeae</taxon>
        <taxon>Lithospermum</taxon>
    </lineage>
</organism>
<evidence type="ECO:0000313" key="2">
    <source>
        <dbReference type="Proteomes" id="UP001454036"/>
    </source>
</evidence>
<dbReference type="EMBL" id="BAABME010001631">
    <property type="protein sequence ID" value="GAA0150654.1"/>
    <property type="molecule type" value="Genomic_DNA"/>
</dbReference>
<comment type="caution">
    <text evidence="1">The sequence shown here is derived from an EMBL/GenBank/DDBJ whole genome shotgun (WGS) entry which is preliminary data.</text>
</comment>
<evidence type="ECO:0000313" key="1">
    <source>
        <dbReference type="EMBL" id="GAA0150654.1"/>
    </source>
</evidence>
<protein>
    <submittedName>
        <fullName evidence="1">Uncharacterized protein</fullName>
    </submittedName>
</protein>
<gene>
    <name evidence="1" type="ORF">LIER_09546</name>
</gene>
<reference evidence="1 2" key="1">
    <citation type="submission" date="2024-01" db="EMBL/GenBank/DDBJ databases">
        <title>The complete chloroplast genome sequence of Lithospermum erythrorhizon: insights into the phylogenetic relationship among Boraginaceae species and the maternal lineages of purple gromwells.</title>
        <authorList>
            <person name="Okada T."/>
            <person name="Watanabe K."/>
        </authorList>
    </citation>
    <scope>NUCLEOTIDE SEQUENCE [LARGE SCALE GENOMIC DNA]</scope>
</reference>
<dbReference type="AlphaFoldDB" id="A0AAV3PG77"/>
<proteinExistence type="predicted"/>